<dbReference type="EMBL" id="KE546993">
    <property type="protein sequence ID" value="EPY50142.1"/>
    <property type="molecule type" value="Genomic_DNA"/>
</dbReference>
<dbReference type="GeneID" id="25035234"/>
<feature type="region of interest" description="Disordered" evidence="1">
    <location>
        <begin position="53"/>
        <end position="72"/>
    </location>
</feature>
<gene>
    <name evidence="2" type="ORF">SPOG_00903</name>
</gene>
<reference evidence="2 3" key="1">
    <citation type="journal article" date="2011" name="Science">
        <title>Comparative functional genomics of the fission yeasts.</title>
        <authorList>
            <person name="Rhind N."/>
            <person name="Chen Z."/>
            <person name="Yassour M."/>
            <person name="Thompson D.A."/>
            <person name="Haas B.J."/>
            <person name="Habib N."/>
            <person name="Wapinski I."/>
            <person name="Roy S."/>
            <person name="Lin M.F."/>
            <person name="Heiman D.I."/>
            <person name="Young S.K."/>
            <person name="Furuya K."/>
            <person name="Guo Y."/>
            <person name="Pidoux A."/>
            <person name="Chen H.M."/>
            <person name="Robbertse B."/>
            <person name="Goldberg J.M."/>
            <person name="Aoki K."/>
            <person name="Bayne E.H."/>
            <person name="Berlin A.M."/>
            <person name="Desjardins C.A."/>
            <person name="Dobbs E."/>
            <person name="Dukaj L."/>
            <person name="Fan L."/>
            <person name="FitzGerald M.G."/>
            <person name="French C."/>
            <person name="Gujja S."/>
            <person name="Hansen K."/>
            <person name="Keifenheim D."/>
            <person name="Levin J.Z."/>
            <person name="Mosher R.A."/>
            <person name="Mueller C.A."/>
            <person name="Pfiffner J."/>
            <person name="Priest M."/>
            <person name="Russ C."/>
            <person name="Smialowska A."/>
            <person name="Swoboda P."/>
            <person name="Sykes S.M."/>
            <person name="Vaughn M."/>
            <person name="Vengrova S."/>
            <person name="Yoder R."/>
            <person name="Zeng Q."/>
            <person name="Allshire R."/>
            <person name="Baulcombe D."/>
            <person name="Birren B.W."/>
            <person name="Brown W."/>
            <person name="Ekwall K."/>
            <person name="Kellis M."/>
            <person name="Leatherwood J."/>
            <person name="Levin H."/>
            <person name="Margalit H."/>
            <person name="Martienssen R."/>
            <person name="Nieduszynski C.A."/>
            <person name="Spatafora J.W."/>
            <person name="Friedman N."/>
            <person name="Dalgaard J.Z."/>
            <person name="Baumann P."/>
            <person name="Niki H."/>
            <person name="Regev A."/>
            <person name="Nusbaum C."/>
        </authorList>
    </citation>
    <scope>NUCLEOTIDE SEQUENCE [LARGE SCALE GENOMIC DNA]</scope>
    <source>
        <strain evidence="3">OY26 / ATCC MYA-4695 / CBS 11777 / NBRC 106824 / NRRL Y48691</strain>
    </source>
</reference>
<dbReference type="HOGENOM" id="CLU_2723628_0_0_1"/>
<name>S9WZJ2_SCHCR</name>
<protein>
    <submittedName>
        <fullName evidence="2">Uncharacterized protein</fullName>
    </submittedName>
</protein>
<evidence type="ECO:0000313" key="2">
    <source>
        <dbReference type="EMBL" id="EPY50142.1"/>
    </source>
</evidence>
<dbReference type="AlphaFoldDB" id="S9WZJ2"/>
<keyword evidence="3" id="KW-1185">Reference proteome</keyword>
<accession>S9WZJ2</accession>
<dbReference type="RefSeq" id="XP_013024628.1">
    <property type="nucleotide sequence ID" value="XM_013169174.1"/>
</dbReference>
<organism evidence="2 3">
    <name type="scientific">Schizosaccharomyces cryophilus (strain OY26 / ATCC MYA-4695 / CBS 11777 / NBRC 106824 / NRRL Y48691)</name>
    <name type="common">Fission yeast</name>
    <dbReference type="NCBI Taxonomy" id="653667"/>
    <lineage>
        <taxon>Eukaryota</taxon>
        <taxon>Fungi</taxon>
        <taxon>Dikarya</taxon>
        <taxon>Ascomycota</taxon>
        <taxon>Taphrinomycotina</taxon>
        <taxon>Schizosaccharomycetes</taxon>
        <taxon>Schizosaccharomycetales</taxon>
        <taxon>Schizosaccharomycetaceae</taxon>
        <taxon>Schizosaccharomyces</taxon>
    </lineage>
</organism>
<evidence type="ECO:0000313" key="3">
    <source>
        <dbReference type="Proteomes" id="UP000015464"/>
    </source>
</evidence>
<evidence type="ECO:0000256" key="1">
    <source>
        <dbReference type="SAM" id="MobiDB-lite"/>
    </source>
</evidence>
<sequence>MALELYVFVDRYGTNKGWKLDEAIAAAKADPDLKDVQMYNRLKEEHLDRAIEAYNQEKSDRQTSQADTWESY</sequence>
<feature type="compositionally biased region" description="Polar residues" evidence="1">
    <location>
        <begin position="62"/>
        <end position="72"/>
    </location>
</feature>
<proteinExistence type="predicted"/>
<dbReference type="Proteomes" id="UP000015464">
    <property type="component" value="Unassembled WGS sequence"/>
</dbReference>